<comment type="caution">
    <text evidence="2">The sequence shown here is derived from an EMBL/GenBank/DDBJ whole genome shotgun (WGS) entry which is preliminary data.</text>
</comment>
<gene>
    <name evidence="2" type="ORF">LCGC14_2371370</name>
</gene>
<protein>
    <submittedName>
        <fullName evidence="2">Uncharacterized protein</fullName>
    </submittedName>
</protein>
<evidence type="ECO:0000313" key="2">
    <source>
        <dbReference type="EMBL" id="KKL28817.1"/>
    </source>
</evidence>
<dbReference type="AlphaFoldDB" id="A0A0F9CQX5"/>
<proteinExistence type="predicted"/>
<organism evidence="2">
    <name type="scientific">marine sediment metagenome</name>
    <dbReference type="NCBI Taxonomy" id="412755"/>
    <lineage>
        <taxon>unclassified sequences</taxon>
        <taxon>metagenomes</taxon>
        <taxon>ecological metagenomes</taxon>
    </lineage>
</organism>
<reference evidence="2" key="1">
    <citation type="journal article" date="2015" name="Nature">
        <title>Complex archaea that bridge the gap between prokaryotes and eukaryotes.</title>
        <authorList>
            <person name="Spang A."/>
            <person name="Saw J.H."/>
            <person name="Jorgensen S.L."/>
            <person name="Zaremba-Niedzwiedzka K."/>
            <person name="Martijn J."/>
            <person name="Lind A.E."/>
            <person name="van Eijk R."/>
            <person name="Schleper C."/>
            <person name="Guy L."/>
            <person name="Ettema T.J."/>
        </authorList>
    </citation>
    <scope>NUCLEOTIDE SEQUENCE</scope>
</reference>
<name>A0A0F9CQX5_9ZZZZ</name>
<feature type="compositionally biased region" description="Low complexity" evidence="1">
    <location>
        <begin position="77"/>
        <end position="88"/>
    </location>
</feature>
<accession>A0A0F9CQX5</accession>
<sequence>MKRFIILFILFFAVNCFADESINTGGEVSPGIQMWVEEEDGSPSKVIYKLKVTNDAFTDNADGTGSLDLSGTETDTLDTVTGRGSTTTNTIQTGDIALTGSGPDITLTPSGGDAMGIHAESDIFIIKNETDNHQWFRAEGNQSIFLNPDGGNVSIGGGLGFPDKLLYVNGTTQITGATQIDS</sequence>
<dbReference type="EMBL" id="LAZR01034961">
    <property type="protein sequence ID" value="KKL28817.1"/>
    <property type="molecule type" value="Genomic_DNA"/>
</dbReference>
<feature type="region of interest" description="Disordered" evidence="1">
    <location>
        <begin position="62"/>
        <end position="88"/>
    </location>
</feature>
<feature type="compositionally biased region" description="Polar residues" evidence="1">
    <location>
        <begin position="62"/>
        <end position="74"/>
    </location>
</feature>
<evidence type="ECO:0000256" key="1">
    <source>
        <dbReference type="SAM" id="MobiDB-lite"/>
    </source>
</evidence>
<feature type="non-terminal residue" evidence="2">
    <location>
        <position position="182"/>
    </location>
</feature>